<dbReference type="EMBL" id="BGPR01002028">
    <property type="protein sequence ID" value="GBM66486.1"/>
    <property type="molecule type" value="Genomic_DNA"/>
</dbReference>
<gene>
    <name evidence="1" type="ORF">AVEN_129271_1</name>
</gene>
<comment type="caution">
    <text evidence="1">The sequence shown here is derived from an EMBL/GenBank/DDBJ whole genome shotgun (WGS) entry which is preliminary data.</text>
</comment>
<organism evidence="1 2">
    <name type="scientific">Araneus ventricosus</name>
    <name type="common">Orbweaver spider</name>
    <name type="synonym">Epeira ventricosa</name>
    <dbReference type="NCBI Taxonomy" id="182803"/>
    <lineage>
        <taxon>Eukaryota</taxon>
        <taxon>Metazoa</taxon>
        <taxon>Ecdysozoa</taxon>
        <taxon>Arthropoda</taxon>
        <taxon>Chelicerata</taxon>
        <taxon>Arachnida</taxon>
        <taxon>Araneae</taxon>
        <taxon>Araneomorphae</taxon>
        <taxon>Entelegynae</taxon>
        <taxon>Araneoidea</taxon>
        <taxon>Araneidae</taxon>
        <taxon>Araneus</taxon>
    </lineage>
</organism>
<dbReference type="OrthoDB" id="6422270at2759"/>
<name>A0A4Y2HM83_ARAVE</name>
<reference evidence="1 2" key="1">
    <citation type="journal article" date="2019" name="Sci. Rep.">
        <title>Orb-weaving spider Araneus ventricosus genome elucidates the spidroin gene catalogue.</title>
        <authorList>
            <person name="Kono N."/>
            <person name="Nakamura H."/>
            <person name="Ohtoshi R."/>
            <person name="Moran D.A.P."/>
            <person name="Shinohara A."/>
            <person name="Yoshida Y."/>
            <person name="Fujiwara M."/>
            <person name="Mori M."/>
            <person name="Tomita M."/>
            <person name="Arakawa K."/>
        </authorList>
    </citation>
    <scope>NUCLEOTIDE SEQUENCE [LARGE SCALE GENOMIC DNA]</scope>
</reference>
<accession>A0A4Y2HM83</accession>
<protein>
    <submittedName>
        <fullName evidence="1">Uncharacterized protein</fullName>
    </submittedName>
</protein>
<evidence type="ECO:0000313" key="2">
    <source>
        <dbReference type="Proteomes" id="UP000499080"/>
    </source>
</evidence>
<dbReference type="Proteomes" id="UP000499080">
    <property type="component" value="Unassembled WGS sequence"/>
</dbReference>
<proteinExistence type="predicted"/>
<keyword evidence="2" id="KW-1185">Reference proteome</keyword>
<dbReference type="AlphaFoldDB" id="A0A4Y2HM83"/>
<evidence type="ECO:0000313" key="1">
    <source>
        <dbReference type="EMBL" id="GBM66486.1"/>
    </source>
</evidence>
<sequence length="107" mass="12165">MHKVPSKNSYNFCDHASKDNELDILCTRCFKTEHDIECKINSKINLEIQAKNKTKMNSEKKFPTSSLGTPVRVPIPDVHKVRDDSQNILAVARSVKKNGFYRLGTSD</sequence>